<evidence type="ECO:0000313" key="2">
    <source>
        <dbReference type="EMBL" id="OQS05406.1"/>
    </source>
</evidence>
<organism evidence="2 3">
    <name type="scientific">Thraustotheca clavata</name>
    <dbReference type="NCBI Taxonomy" id="74557"/>
    <lineage>
        <taxon>Eukaryota</taxon>
        <taxon>Sar</taxon>
        <taxon>Stramenopiles</taxon>
        <taxon>Oomycota</taxon>
        <taxon>Saprolegniomycetes</taxon>
        <taxon>Saprolegniales</taxon>
        <taxon>Achlyaceae</taxon>
        <taxon>Thraustotheca</taxon>
    </lineage>
</organism>
<dbReference type="PROSITE" id="PS50244">
    <property type="entry name" value="S5A_REDUCTASE"/>
    <property type="match status" value="1"/>
</dbReference>
<gene>
    <name evidence="2" type="ORF">THRCLA_02455</name>
</gene>
<keyword evidence="1" id="KW-1133">Transmembrane helix</keyword>
<keyword evidence="1" id="KW-0472">Membrane</keyword>
<feature type="transmembrane region" description="Helical" evidence="1">
    <location>
        <begin position="55"/>
        <end position="75"/>
    </location>
</feature>
<name>A0A1W0A547_9STRA</name>
<reference evidence="2 3" key="1">
    <citation type="journal article" date="2014" name="Genome Biol. Evol.">
        <title>The secreted proteins of Achlya hypogyna and Thraustotheca clavata identify the ancestral oomycete secretome and reveal gene acquisitions by horizontal gene transfer.</title>
        <authorList>
            <person name="Misner I."/>
            <person name="Blouin N."/>
            <person name="Leonard G."/>
            <person name="Richards T.A."/>
            <person name="Lane C.E."/>
        </authorList>
    </citation>
    <scope>NUCLEOTIDE SEQUENCE [LARGE SCALE GENOMIC DNA]</scope>
    <source>
        <strain evidence="2 3">ATCC 34112</strain>
    </source>
</reference>
<proteinExistence type="predicted"/>
<feature type="transmembrane region" description="Helical" evidence="1">
    <location>
        <begin position="118"/>
        <end position="138"/>
    </location>
</feature>
<evidence type="ECO:0000313" key="3">
    <source>
        <dbReference type="Proteomes" id="UP000243217"/>
    </source>
</evidence>
<dbReference type="Gene3D" id="1.20.120.1630">
    <property type="match status" value="1"/>
</dbReference>
<protein>
    <submittedName>
        <fullName evidence="2">Uncharacterized protein</fullName>
    </submittedName>
</protein>
<dbReference type="Proteomes" id="UP000243217">
    <property type="component" value="Unassembled WGS sequence"/>
</dbReference>
<feature type="transmembrane region" description="Helical" evidence="1">
    <location>
        <begin position="184"/>
        <end position="205"/>
    </location>
</feature>
<dbReference type="InterPro" id="IPR010721">
    <property type="entry name" value="UstE-like"/>
</dbReference>
<evidence type="ECO:0000256" key="1">
    <source>
        <dbReference type="SAM" id="Phobius"/>
    </source>
</evidence>
<comment type="caution">
    <text evidence="2">The sequence shown here is derived from an EMBL/GenBank/DDBJ whole genome shotgun (WGS) entry which is preliminary data.</text>
</comment>
<feature type="transmembrane region" description="Helical" evidence="1">
    <location>
        <begin position="87"/>
        <end position="112"/>
    </location>
</feature>
<accession>A0A1W0A547</accession>
<sequence>MIESLYVNYLGPFKQYVMVDCIGGPRPLQLRHVINVQKGGTIPMMLALMYYYDNWSMSAYLYLANHGTYGLVWLLKELILPDKTWMVPITIPSIIVVATVLMGYWGAGYIVIAHRVQVSPALAGLCTGMNILGMICMIGTDTQKYFQLKYKPGLISDGWVTWSRNTNYFGEMMLYLSYALLAQHWFPFAVLAFVWSLLFASNMIAKDISLRKKNGGQLYVQRTGLLVPNVFGWFKNRYFPKPVSRTN</sequence>
<keyword evidence="1" id="KW-0812">Transmembrane</keyword>
<keyword evidence="3" id="KW-1185">Reference proteome</keyword>
<dbReference type="OrthoDB" id="67965at2759"/>
<dbReference type="EMBL" id="JNBS01000459">
    <property type="protein sequence ID" value="OQS05406.1"/>
    <property type="molecule type" value="Genomic_DNA"/>
</dbReference>
<dbReference type="AlphaFoldDB" id="A0A1W0A547"/>
<dbReference type="Pfam" id="PF06966">
    <property type="entry name" value="DUF1295"/>
    <property type="match status" value="1"/>
</dbReference>